<dbReference type="PANTHER" id="PTHR42686">
    <property type="entry name" value="GH17980P-RELATED"/>
    <property type="match status" value="1"/>
</dbReference>
<dbReference type="InterPro" id="IPR023210">
    <property type="entry name" value="NADP_OxRdtase_dom"/>
</dbReference>
<dbReference type="GO" id="GO:0005829">
    <property type="term" value="C:cytosol"/>
    <property type="evidence" value="ECO:0007669"/>
    <property type="project" value="TreeGrafter"/>
</dbReference>
<feature type="domain" description="NADP-dependent oxidoreductase" evidence="1">
    <location>
        <begin position="20"/>
        <end position="303"/>
    </location>
</feature>
<dbReference type="GO" id="GO:0070485">
    <property type="term" value="P:dehydro-D-arabinono-1,4-lactone biosynthetic process"/>
    <property type="evidence" value="ECO:0007669"/>
    <property type="project" value="TreeGrafter"/>
</dbReference>
<dbReference type="InterPro" id="IPR020471">
    <property type="entry name" value="AKR"/>
</dbReference>
<dbReference type="AlphaFoldDB" id="A0A8H7S4F0"/>
<organism evidence="2 3">
    <name type="scientific">Circinella minor</name>
    <dbReference type="NCBI Taxonomy" id="1195481"/>
    <lineage>
        <taxon>Eukaryota</taxon>
        <taxon>Fungi</taxon>
        <taxon>Fungi incertae sedis</taxon>
        <taxon>Mucoromycota</taxon>
        <taxon>Mucoromycotina</taxon>
        <taxon>Mucoromycetes</taxon>
        <taxon>Mucorales</taxon>
        <taxon>Lichtheimiaceae</taxon>
        <taxon>Circinella</taxon>
    </lineage>
</organism>
<gene>
    <name evidence="2" type="ORF">INT45_002859</name>
</gene>
<dbReference type="GO" id="GO:0045290">
    <property type="term" value="F:D-arabinose 1-dehydrogenase [NAD(P)+] activity"/>
    <property type="evidence" value="ECO:0007669"/>
    <property type="project" value="TreeGrafter"/>
</dbReference>
<name>A0A8H7S4F0_9FUNG</name>
<evidence type="ECO:0000313" key="2">
    <source>
        <dbReference type="EMBL" id="KAG2223364.1"/>
    </source>
</evidence>
<reference evidence="2 3" key="1">
    <citation type="submission" date="2020-12" db="EMBL/GenBank/DDBJ databases">
        <title>Metabolic potential, ecology and presence of endohyphal bacteria is reflected in genomic diversity of Mucoromycotina.</title>
        <authorList>
            <person name="Muszewska A."/>
            <person name="Okrasinska A."/>
            <person name="Steczkiewicz K."/>
            <person name="Drgas O."/>
            <person name="Orlowska M."/>
            <person name="Perlinska-Lenart U."/>
            <person name="Aleksandrzak-Piekarczyk T."/>
            <person name="Szatraj K."/>
            <person name="Zielenkiewicz U."/>
            <person name="Pilsyk S."/>
            <person name="Malc E."/>
            <person name="Mieczkowski P."/>
            <person name="Kruszewska J.S."/>
            <person name="Biernat P."/>
            <person name="Pawlowska J."/>
        </authorList>
    </citation>
    <scope>NUCLEOTIDE SEQUENCE [LARGE SCALE GENOMIC DNA]</scope>
    <source>
        <strain evidence="2 3">CBS 142.35</strain>
    </source>
</reference>
<dbReference type="InterPro" id="IPR036812">
    <property type="entry name" value="NAD(P)_OxRdtase_dom_sf"/>
</dbReference>
<dbReference type="EMBL" id="JAEPRB010000062">
    <property type="protein sequence ID" value="KAG2223364.1"/>
    <property type="molecule type" value="Genomic_DNA"/>
</dbReference>
<dbReference type="SUPFAM" id="SSF51430">
    <property type="entry name" value="NAD(P)-linked oxidoreductase"/>
    <property type="match status" value="1"/>
</dbReference>
<evidence type="ECO:0000259" key="1">
    <source>
        <dbReference type="Pfam" id="PF00248"/>
    </source>
</evidence>
<evidence type="ECO:0000313" key="3">
    <source>
        <dbReference type="Proteomes" id="UP000646827"/>
    </source>
</evidence>
<accession>A0A8H7S4F0</accession>
<keyword evidence="3" id="KW-1185">Reference proteome</keyword>
<dbReference type="OrthoDB" id="5286008at2759"/>
<comment type="caution">
    <text evidence="2">The sequence shown here is derived from an EMBL/GenBank/DDBJ whole genome shotgun (WGS) entry which is preliminary data.</text>
</comment>
<dbReference type="PANTHER" id="PTHR42686:SF1">
    <property type="entry name" value="GH17980P-RELATED"/>
    <property type="match status" value="1"/>
</dbReference>
<sequence length="342" mass="38531">MTTTTSSQQTVDQTEFKPSELGFGAGALSGTYDKIESHWPVEACREALRGGINVFDTSPYYGLSEFVLGDALETVRDEFPRSSYYIQTKVGRYGFTTKDFDYSAERVTNSVKESMRRLHTDYLDLVLCHDVEFVNFEDVVGPGGALEALFKLKEQGKIKYVGCSAYPLSIMLKIAEHQQAKGQPLDVILSYCHYTLQNTKLAEYTPKFRAAGVKYVANASPLGMALFRDAGPPEWHPAHAELRQAAKECAEYAREQGLNISELASMFSFTGRDTFQLNTTYIGLENKEDVQKALKAWKRVKAREQNLEKTTDLETKVLDKIRELLAPYKDYSWQSPTAKELA</sequence>
<dbReference type="Proteomes" id="UP000646827">
    <property type="component" value="Unassembled WGS sequence"/>
</dbReference>
<dbReference type="Gene3D" id="3.20.20.100">
    <property type="entry name" value="NADP-dependent oxidoreductase domain"/>
    <property type="match status" value="1"/>
</dbReference>
<proteinExistence type="predicted"/>
<dbReference type="Pfam" id="PF00248">
    <property type="entry name" value="Aldo_ket_red"/>
    <property type="match status" value="1"/>
</dbReference>
<protein>
    <recommendedName>
        <fullName evidence="1">NADP-dependent oxidoreductase domain-containing protein</fullName>
    </recommendedName>
</protein>